<organism evidence="1 2">
    <name type="scientific">Ancylostoma ceylanicum</name>
    <dbReference type="NCBI Taxonomy" id="53326"/>
    <lineage>
        <taxon>Eukaryota</taxon>
        <taxon>Metazoa</taxon>
        <taxon>Ecdysozoa</taxon>
        <taxon>Nematoda</taxon>
        <taxon>Chromadorea</taxon>
        <taxon>Rhabditida</taxon>
        <taxon>Rhabditina</taxon>
        <taxon>Rhabditomorpha</taxon>
        <taxon>Strongyloidea</taxon>
        <taxon>Ancylostomatidae</taxon>
        <taxon>Ancylostomatinae</taxon>
        <taxon>Ancylostoma</taxon>
    </lineage>
</organism>
<name>A0A016U7P8_9BILA</name>
<dbReference type="AlphaFoldDB" id="A0A016U7P8"/>
<evidence type="ECO:0000313" key="2">
    <source>
        <dbReference type="Proteomes" id="UP000024635"/>
    </source>
</evidence>
<sequence length="160" mass="17141">MLGERYAYASLTPVYRPVVDTHAVGYCAVANCSELAHSVVECYAAGSGLSVELSCGSVITAPSEVQRQCPANRGLGNHMTKTVDRKMTKTVFPACRWPSALVSMSDLLCYPGEHTIDASDNSVDNGTAQLHLLHCRPLCIPFAPDISSPTVCIINTEAPR</sequence>
<protein>
    <submittedName>
        <fullName evidence="1">Uncharacterized protein</fullName>
    </submittedName>
</protein>
<evidence type="ECO:0000313" key="1">
    <source>
        <dbReference type="EMBL" id="EYC11349.1"/>
    </source>
</evidence>
<comment type="caution">
    <text evidence="1">The sequence shown here is derived from an EMBL/GenBank/DDBJ whole genome shotgun (WGS) entry which is preliminary data.</text>
</comment>
<gene>
    <name evidence="1" type="primary">Acey_s0051.g2161</name>
    <name evidence="1" type="ORF">Y032_0051g2161</name>
</gene>
<keyword evidence="2" id="KW-1185">Reference proteome</keyword>
<dbReference type="EMBL" id="JARK01001387">
    <property type="protein sequence ID" value="EYC11349.1"/>
    <property type="molecule type" value="Genomic_DNA"/>
</dbReference>
<proteinExistence type="predicted"/>
<reference evidence="2" key="1">
    <citation type="journal article" date="2015" name="Nat. Genet.">
        <title>The genome and transcriptome of the zoonotic hookworm Ancylostoma ceylanicum identify infection-specific gene families.</title>
        <authorList>
            <person name="Schwarz E.M."/>
            <person name="Hu Y."/>
            <person name="Antoshechkin I."/>
            <person name="Miller M.M."/>
            <person name="Sternberg P.W."/>
            <person name="Aroian R.V."/>
        </authorList>
    </citation>
    <scope>NUCLEOTIDE SEQUENCE</scope>
    <source>
        <strain evidence="2">HY135</strain>
    </source>
</reference>
<accession>A0A016U7P8</accession>
<dbReference type="Proteomes" id="UP000024635">
    <property type="component" value="Unassembled WGS sequence"/>
</dbReference>